<dbReference type="AlphaFoldDB" id="A0A4Z0Q7R9"/>
<protein>
    <submittedName>
        <fullName evidence="1">Uncharacterized protein</fullName>
    </submittedName>
</protein>
<dbReference type="EMBL" id="SRLC01000001">
    <property type="protein sequence ID" value="TGE25213.1"/>
    <property type="molecule type" value="Genomic_DNA"/>
</dbReference>
<organism evidence="1 2">
    <name type="scientific">Hymenobacter aquaticus</name>
    <dbReference type="NCBI Taxonomy" id="1867101"/>
    <lineage>
        <taxon>Bacteria</taxon>
        <taxon>Pseudomonadati</taxon>
        <taxon>Bacteroidota</taxon>
        <taxon>Cytophagia</taxon>
        <taxon>Cytophagales</taxon>
        <taxon>Hymenobacteraceae</taxon>
        <taxon>Hymenobacter</taxon>
    </lineage>
</organism>
<comment type="caution">
    <text evidence="1">The sequence shown here is derived from an EMBL/GenBank/DDBJ whole genome shotgun (WGS) entry which is preliminary data.</text>
</comment>
<accession>A0A4Z0Q7R9</accession>
<dbReference type="RefSeq" id="WP_135462792.1">
    <property type="nucleotide sequence ID" value="NZ_SRLC01000001.1"/>
</dbReference>
<gene>
    <name evidence="1" type="ORF">E5K00_08460</name>
</gene>
<dbReference type="Proteomes" id="UP000297549">
    <property type="component" value="Unassembled WGS sequence"/>
</dbReference>
<name>A0A4Z0Q7R9_9BACT</name>
<proteinExistence type="predicted"/>
<dbReference type="OrthoDB" id="9815006at2"/>
<evidence type="ECO:0000313" key="1">
    <source>
        <dbReference type="EMBL" id="TGE25213.1"/>
    </source>
</evidence>
<evidence type="ECO:0000313" key="2">
    <source>
        <dbReference type="Proteomes" id="UP000297549"/>
    </source>
</evidence>
<sequence>MELELEDMERRYAMGNLKEASYEKFSQELREQKLLPLEAERQRLGAELSNLPKYVALALAIAAQLPVLWEKADLSTRHQLQKMVYPNGVAYAPEKGLYRTGRPNVVFDLITRKPMTKQNKKNGLCPSPGAQTTWVGPTGIEPVTC</sequence>
<reference evidence="1 2" key="1">
    <citation type="submission" date="2019-04" db="EMBL/GenBank/DDBJ databases">
        <authorList>
            <person name="Feng G."/>
            <person name="Zhang J."/>
            <person name="Zhu H."/>
        </authorList>
    </citation>
    <scope>NUCLEOTIDE SEQUENCE [LARGE SCALE GENOMIC DNA]</scope>
    <source>
        <strain evidence="1 2">JCM 31653</strain>
    </source>
</reference>
<keyword evidence="2" id="KW-1185">Reference proteome</keyword>